<protein>
    <recommendedName>
        <fullName evidence="4">Oxidation resistance protein 1</fullName>
    </recommendedName>
</protein>
<dbReference type="Pfam" id="PF07534">
    <property type="entry name" value="TLD"/>
    <property type="match status" value="1"/>
</dbReference>
<organism evidence="7">
    <name type="scientific">Odontella aurita</name>
    <dbReference type="NCBI Taxonomy" id="265563"/>
    <lineage>
        <taxon>Eukaryota</taxon>
        <taxon>Sar</taxon>
        <taxon>Stramenopiles</taxon>
        <taxon>Ochrophyta</taxon>
        <taxon>Bacillariophyta</taxon>
        <taxon>Mediophyceae</taxon>
        <taxon>Biddulphiophycidae</taxon>
        <taxon>Eupodiscales</taxon>
        <taxon>Odontellaceae</taxon>
        <taxon>Odontella</taxon>
    </lineage>
</organism>
<evidence type="ECO:0000256" key="1">
    <source>
        <dbReference type="ARBA" id="ARBA00004173"/>
    </source>
</evidence>
<accession>A0A7S4MN05</accession>
<dbReference type="GO" id="GO:0005739">
    <property type="term" value="C:mitochondrion"/>
    <property type="evidence" value="ECO:0007669"/>
    <property type="project" value="UniProtKB-SubCell"/>
</dbReference>
<dbReference type="PANTHER" id="PTHR23354:SF62">
    <property type="entry name" value="MUSTARD, ISOFORM V"/>
    <property type="match status" value="1"/>
</dbReference>
<proteinExistence type="inferred from homology"/>
<evidence type="ECO:0000256" key="3">
    <source>
        <dbReference type="ARBA" id="ARBA00023128"/>
    </source>
</evidence>
<evidence type="ECO:0000259" key="6">
    <source>
        <dbReference type="PROSITE" id="PS51886"/>
    </source>
</evidence>
<keyword evidence="3" id="KW-0496">Mitochondrion</keyword>
<evidence type="ECO:0000256" key="4">
    <source>
        <dbReference type="ARBA" id="ARBA00040604"/>
    </source>
</evidence>
<dbReference type="EMBL" id="HBKQ01018489">
    <property type="protein sequence ID" value="CAE2232576.1"/>
    <property type="molecule type" value="Transcribed_RNA"/>
</dbReference>
<dbReference type="PROSITE" id="PS51886">
    <property type="entry name" value="TLDC"/>
    <property type="match status" value="1"/>
</dbReference>
<feature type="region of interest" description="Disordered" evidence="5">
    <location>
        <begin position="143"/>
        <end position="176"/>
    </location>
</feature>
<sequence length="501" mass="55277">MGEDVEGSAQAEERNDDGTPVVAEAAAEFRRSVQTGSLKSFCTDREMKFLEALAEEGDERDMVLAKDNLKNRGVFFTIEEGEEEEDGDSPAKKKKANRSTAKREKYLSERQKAQLHSVIWKTHDEKVQSAAKSRWRKGVRRIIAMKGLSKAPPQSKAAEEEEKDEDKEREERRSAVFSRSGLMVRQSSVYHYGHDESLGMEDMGEGFEVGEEDLLIWGSKGAATEEEGGDAKEEEPQKKHVQPNAWDVLKKSGASAGGSAAVQDEPSPFLILGTSAEDAACHPHVLSPPLMEALRSSFPFVLSEDNFWIKYSLVRDGSSLIALLQNCRASKYTVVAIETVEGEVFGSFTSMPWRKQHGFFGTGQSFLWRMKEPRMNASITCPEEQAELESNVEVFKWTGADDVIQVCSGGHIAAGGGGDLTDADSGGFGFMIEDDLLRGSSGSCETFGNPCLCPRSIEGGGHAGVFEIANLEVWTTTPFMFAEDAEKNEMMKMFLEENRLK</sequence>
<evidence type="ECO:0000256" key="5">
    <source>
        <dbReference type="SAM" id="MobiDB-lite"/>
    </source>
</evidence>
<feature type="region of interest" description="Disordered" evidence="5">
    <location>
        <begin position="78"/>
        <end position="109"/>
    </location>
</feature>
<comment type="similarity">
    <text evidence="2">Belongs to the OXR1 family.</text>
</comment>
<reference evidence="7" key="1">
    <citation type="submission" date="2021-01" db="EMBL/GenBank/DDBJ databases">
        <authorList>
            <person name="Corre E."/>
            <person name="Pelletier E."/>
            <person name="Niang G."/>
            <person name="Scheremetjew M."/>
            <person name="Finn R."/>
            <person name="Kale V."/>
            <person name="Holt S."/>
            <person name="Cochrane G."/>
            <person name="Meng A."/>
            <person name="Brown T."/>
            <person name="Cohen L."/>
        </authorList>
    </citation>
    <scope>NUCLEOTIDE SEQUENCE</scope>
    <source>
        <strain evidence="7">Isolate 1302-5</strain>
    </source>
</reference>
<feature type="compositionally biased region" description="Acidic residues" evidence="5">
    <location>
        <begin position="159"/>
        <end position="168"/>
    </location>
</feature>
<name>A0A7S4MN05_9STRA</name>
<feature type="region of interest" description="Disordered" evidence="5">
    <location>
        <begin position="221"/>
        <end position="241"/>
    </location>
</feature>
<evidence type="ECO:0000313" key="7">
    <source>
        <dbReference type="EMBL" id="CAE2232576.1"/>
    </source>
</evidence>
<dbReference type="PANTHER" id="PTHR23354">
    <property type="entry name" value="NUCLEOLAR PROTEIN 7/ESTROGEN RECEPTOR COACTIVATOR-RELATED"/>
    <property type="match status" value="1"/>
</dbReference>
<evidence type="ECO:0000256" key="2">
    <source>
        <dbReference type="ARBA" id="ARBA00009540"/>
    </source>
</evidence>
<comment type="subcellular location">
    <subcellularLocation>
        <location evidence="1">Mitochondrion</location>
    </subcellularLocation>
</comment>
<dbReference type="SMART" id="SM00584">
    <property type="entry name" value="TLDc"/>
    <property type="match status" value="1"/>
</dbReference>
<feature type="region of interest" description="Disordered" evidence="5">
    <location>
        <begin position="1"/>
        <end position="20"/>
    </location>
</feature>
<feature type="compositionally biased region" description="Acidic residues" evidence="5">
    <location>
        <begin position="79"/>
        <end position="88"/>
    </location>
</feature>
<dbReference type="AlphaFoldDB" id="A0A7S4MN05"/>
<feature type="domain" description="TLDc" evidence="6">
    <location>
        <begin position="284"/>
        <end position="477"/>
    </location>
</feature>
<gene>
    <name evidence="7" type="ORF">OAUR00152_LOCUS12522</name>
</gene>
<dbReference type="InterPro" id="IPR006571">
    <property type="entry name" value="TLDc_dom"/>
</dbReference>
<feature type="compositionally biased region" description="Basic and acidic residues" evidence="5">
    <location>
        <begin position="229"/>
        <end position="238"/>
    </location>
</feature>